<evidence type="ECO:0000313" key="4">
    <source>
        <dbReference type="Proteomes" id="UP000018144"/>
    </source>
</evidence>
<dbReference type="EMBL" id="HF936578">
    <property type="protein sequence ID" value="CCX17138.1"/>
    <property type="molecule type" value="Genomic_DNA"/>
</dbReference>
<organism evidence="3 4">
    <name type="scientific">Pyronema omphalodes (strain CBS 100304)</name>
    <name type="common">Pyronema confluens</name>
    <dbReference type="NCBI Taxonomy" id="1076935"/>
    <lineage>
        <taxon>Eukaryota</taxon>
        <taxon>Fungi</taxon>
        <taxon>Dikarya</taxon>
        <taxon>Ascomycota</taxon>
        <taxon>Pezizomycotina</taxon>
        <taxon>Pezizomycetes</taxon>
        <taxon>Pezizales</taxon>
        <taxon>Pyronemataceae</taxon>
        <taxon>Pyronema</taxon>
    </lineage>
</organism>
<keyword evidence="2" id="KW-0812">Transmembrane</keyword>
<keyword evidence="2" id="KW-0472">Membrane</keyword>
<dbReference type="AlphaFoldDB" id="U4LD12"/>
<keyword evidence="2" id="KW-1133">Transmembrane helix</keyword>
<evidence type="ECO:0000256" key="1">
    <source>
        <dbReference type="SAM" id="MobiDB-lite"/>
    </source>
</evidence>
<accession>U4LD12</accession>
<dbReference type="OrthoDB" id="194358at2759"/>
<protein>
    <submittedName>
        <fullName evidence="3">Uncharacterized protein</fullName>
    </submittedName>
</protein>
<evidence type="ECO:0000313" key="3">
    <source>
        <dbReference type="EMBL" id="CCX17138.1"/>
    </source>
</evidence>
<dbReference type="STRING" id="1076935.U4LD12"/>
<keyword evidence="4" id="KW-1185">Reference proteome</keyword>
<feature type="transmembrane region" description="Helical" evidence="2">
    <location>
        <begin position="24"/>
        <end position="45"/>
    </location>
</feature>
<dbReference type="eggNOG" id="KOG4177">
    <property type="taxonomic scope" value="Eukaryota"/>
</dbReference>
<feature type="transmembrane region" description="Helical" evidence="2">
    <location>
        <begin position="337"/>
        <end position="355"/>
    </location>
</feature>
<feature type="region of interest" description="Disordered" evidence="1">
    <location>
        <begin position="126"/>
        <end position="156"/>
    </location>
</feature>
<feature type="non-terminal residue" evidence="3">
    <location>
        <position position="1"/>
    </location>
</feature>
<feature type="transmembrane region" description="Helical" evidence="2">
    <location>
        <begin position="171"/>
        <end position="195"/>
    </location>
</feature>
<proteinExistence type="predicted"/>
<name>U4LD12_PYROM</name>
<reference evidence="3 4" key="1">
    <citation type="journal article" date="2013" name="PLoS Genet.">
        <title>The genome and development-dependent transcriptomes of Pyronema confluens: a window into fungal evolution.</title>
        <authorList>
            <person name="Traeger S."/>
            <person name="Altegoer F."/>
            <person name="Freitag M."/>
            <person name="Gabaldon T."/>
            <person name="Kempken F."/>
            <person name="Kumar A."/>
            <person name="Marcet-Houben M."/>
            <person name="Poggeler S."/>
            <person name="Stajich J.E."/>
            <person name="Nowrousian M."/>
        </authorList>
    </citation>
    <scope>NUCLEOTIDE SEQUENCE [LARGE SCALE GENOMIC DNA]</scope>
    <source>
        <strain evidence="4">CBS 100304</strain>
        <tissue evidence="3">Vegetative mycelium</tissue>
    </source>
</reference>
<dbReference type="Proteomes" id="UP000018144">
    <property type="component" value="Unassembled WGS sequence"/>
</dbReference>
<evidence type="ECO:0000256" key="2">
    <source>
        <dbReference type="SAM" id="Phobius"/>
    </source>
</evidence>
<feature type="transmembrane region" description="Helical" evidence="2">
    <location>
        <begin position="210"/>
        <end position="233"/>
    </location>
</feature>
<sequence length="781" mass="87626">FLCTRRYSKLTHCVIQIVNPLDNFIFALAPLGIITAIAGAIRVGGPPWLKILIGRVCENPVTVEVELMSSTSHEVCELWNGQGVVRTMGRSEIQQIIYIESAKGPETFGLHTMESAFKASLLERRDTQNSPTAVDPEKSPQNAQPPPPPDGQQAAPNISLNLEKGRKKIQLWAAAICGLLLQSSVLVCCGLLVYLPNLRQKLPKDGSGPWAFPVLAAGTISLVIGMFICSGVIDQSTKKTEYVLKKGRNNASTDRSENSEFRVLWLQSSYIVSDQTFDSFVLFGRQPSDRILTSRRNDTLLDCNPKNNDQSQHPPFLKQPRQWIENNLPRVASLQNVTLLGTFFGFSGFVLQFQGLRGMNWSASIAQLVAVALMTAWRAWLRRHLPATPITKRVSAEHEMDWLALWLAKNLEGNEKHSIMWPTDKDISHEKDEELKAHLRQELAQHHSARSDYRAETQWTPQVERLIWEIVTNNQNVTRSGEFVGDKRISKAGSQDIPVDPERPGIETRLLAELTPAERALKVRQRLAQLTRWRGRTIAPSVSVAKSISAVLETLLPRNDEETKEIESFSWFLKVELDYGVVEEIEFRAYRNTHENWKVDTTEIEAALSLWIFHIDEVRDIALHERAAEEETLKRTGQWNDWMQKDWGLGGQVIRLLGVDNADGSLRRDIGWWMGNDIGLNTYPDGLPDRGPKDGVKGFSGFSGPIGFLGLESEVKTGTEETPKSVLTVNSEGSLENLLAQHIFTAFMWAIATNKKSSLEDDTSICPPTDSGLKIRIRCCL</sequence>
<gene>
    <name evidence="3" type="ORF">PCON_04067</name>
</gene>